<dbReference type="InterPro" id="IPR001387">
    <property type="entry name" value="Cro/C1-type_HTH"/>
</dbReference>
<dbReference type="Gene3D" id="1.10.260.40">
    <property type="entry name" value="lambda repressor-like DNA-binding domains"/>
    <property type="match status" value="1"/>
</dbReference>
<dbReference type="AlphaFoldDB" id="A0A6L9Q7W6"/>
<evidence type="ECO:0000313" key="3">
    <source>
        <dbReference type="EMBL" id="NEA22499.1"/>
    </source>
</evidence>
<comment type="caution">
    <text evidence="2">The sequence shown here is derived from an EMBL/GenBank/DDBJ whole genome shotgun (WGS) entry which is preliminary data.</text>
</comment>
<evidence type="ECO:0000259" key="1">
    <source>
        <dbReference type="PROSITE" id="PS50943"/>
    </source>
</evidence>
<dbReference type="PROSITE" id="PS50943">
    <property type="entry name" value="HTH_CROC1"/>
    <property type="match status" value="1"/>
</dbReference>
<gene>
    <name evidence="2" type="ORF">G3I70_03365</name>
    <name evidence="3" type="ORF">G3I70_08355</name>
</gene>
<dbReference type="CDD" id="cd00093">
    <property type="entry name" value="HTH_XRE"/>
    <property type="match status" value="1"/>
</dbReference>
<name>A0A6L9Q7W6_9ACTN</name>
<evidence type="ECO:0000313" key="4">
    <source>
        <dbReference type="Proteomes" id="UP000475532"/>
    </source>
</evidence>
<evidence type="ECO:0000313" key="2">
    <source>
        <dbReference type="EMBL" id="NEA21539.1"/>
    </source>
</evidence>
<proteinExistence type="predicted"/>
<dbReference type="InterPro" id="IPR010982">
    <property type="entry name" value="Lambda_DNA-bd_dom_sf"/>
</dbReference>
<dbReference type="Pfam" id="PF01381">
    <property type="entry name" value="HTH_3"/>
    <property type="match status" value="1"/>
</dbReference>
<organism evidence="2 4">
    <name type="scientific">Actinomadura bangladeshensis</name>
    <dbReference type="NCBI Taxonomy" id="453573"/>
    <lineage>
        <taxon>Bacteria</taxon>
        <taxon>Bacillati</taxon>
        <taxon>Actinomycetota</taxon>
        <taxon>Actinomycetes</taxon>
        <taxon>Streptosporangiales</taxon>
        <taxon>Thermomonosporaceae</taxon>
        <taxon>Actinomadura</taxon>
    </lineage>
</organism>
<reference evidence="2 4" key="1">
    <citation type="submission" date="2020-01" db="EMBL/GenBank/DDBJ databases">
        <title>Insect and environment-associated Actinomycetes.</title>
        <authorList>
            <person name="Currrie C."/>
            <person name="Chevrette M."/>
            <person name="Carlson C."/>
            <person name="Stubbendieck R."/>
            <person name="Wendt-Pienkowski E."/>
        </authorList>
    </citation>
    <scope>NUCLEOTIDE SEQUENCE [LARGE SCALE GENOMIC DNA]</scope>
    <source>
        <strain evidence="2 4">SID10258</strain>
    </source>
</reference>
<sequence>MIVRNQPWSPATFKALLERILAQTGMTQAELAALIPMHPSQITRWKTGRARPEYDRLKTLGAALRERHPGLRIGEAELLAAAGYGVGRSSTDRNEPQPAGETIDYPSWAVGDPFFEHIYRGPAPDEEKLIAIRAVTTHREALSGVHRVSGQKRA</sequence>
<dbReference type="SUPFAM" id="SSF47413">
    <property type="entry name" value="lambda repressor-like DNA-binding domains"/>
    <property type="match status" value="1"/>
</dbReference>
<dbReference type="GO" id="GO:0003677">
    <property type="term" value="F:DNA binding"/>
    <property type="evidence" value="ECO:0007669"/>
    <property type="project" value="InterPro"/>
</dbReference>
<dbReference type="Proteomes" id="UP000475532">
    <property type="component" value="Unassembled WGS sequence"/>
</dbReference>
<dbReference type="EMBL" id="JAAGLI010000093">
    <property type="protein sequence ID" value="NEA21539.1"/>
    <property type="molecule type" value="Genomic_DNA"/>
</dbReference>
<protein>
    <submittedName>
        <fullName evidence="2">Helix-turn-helix transcriptional regulator</fullName>
    </submittedName>
</protein>
<dbReference type="EMBL" id="JAAGLI010000213">
    <property type="protein sequence ID" value="NEA22499.1"/>
    <property type="molecule type" value="Genomic_DNA"/>
</dbReference>
<dbReference type="SMART" id="SM00530">
    <property type="entry name" value="HTH_XRE"/>
    <property type="match status" value="1"/>
</dbReference>
<accession>A0A6L9Q7W6</accession>
<feature type="domain" description="HTH cro/C1-type" evidence="1">
    <location>
        <begin position="17"/>
        <end position="71"/>
    </location>
</feature>